<accession>A0A072VB83</accession>
<gene>
    <name evidence="1" type="ordered locus">MTR_2g078940</name>
</gene>
<reference evidence="1 3" key="2">
    <citation type="journal article" date="2014" name="BMC Genomics">
        <title>An improved genome release (version Mt4.0) for the model legume Medicago truncatula.</title>
        <authorList>
            <person name="Tang H."/>
            <person name="Krishnakumar V."/>
            <person name="Bidwell S."/>
            <person name="Rosen B."/>
            <person name="Chan A."/>
            <person name="Zhou S."/>
            <person name="Gentzbittel L."/>
            <person name="Childs K.L."/>
            <person name="Yandell M."/>
            <person name="Gundlach H."/>
            <person name="Mayer K.F."/>
            <person name="Schwartz D.C."/>
            <person name="Town C.D."/>
        </authorList>
    </citation>
    <scope>GENOME REANNOTATION</scope>
    <source>
        <strain evidence="1">A17</strain>
        <strain evidence="2 3">cv. Jemalong A17</strain>
    </source>
</reference>
<dbReference type="EMBL" id="CM001218">
    <property type="protein sequence ID" value="KEH38708.1"/>
    <property type="molecule type" value="Genomic_DNA"/>
</dbReference>
<dbReference type="AlphaFoldDB" id="A0A072VB83"/>
<organism evidence="1 3">
    <name type="scientific">Medicago truncatula</name>
    <name type="common">Barrel medic</name>
    <name type="synonym">Medicago tribuloides</name>
    <dbReference type="NCBI Taxonomy" id="3880"/>
    <lineage>
        <taxon>Eukaryota</taxon>
        <taxon>Viridiplantae</taxon>
        <taxon>Streptophyta</taxon>
        <taxon>Embryophyta</taxon>
        <taxon>Tracheophyta</taxon>
        <taxon>Spermatophyta</taxon>
        <taxon>Magnoliopsida</taxon>
        <taxon>eudicotyledons</taxon>
        <taxon>Gunneridae</taxon>
        <taxon>Pentapetalae</taxon>
        <taxon>rosids</taxon>
        <taxon>fabids</taxon>
        <taxon>Fabales</taxon>
        <taxon>Fabaceae</taxon>
        <taxon>Papilionoideae</taxon>
        <taxon>50 kb inversion clade</taxon>
        <taxon>NPAAA clade</taxon>
        <taxon>Hologalegina</taxon>
        <taxon>IRL clade</taxon>
        <taxon>Trifolieae</taxon>
        <taxon>Medicago</taxon>
    </lineage>
</organism>
<evidence type="ECO:0000313" key="3">
    <source>
        <dbReference type="Proteomes" id="UP000002051"/>
    </source>
</evidence>
<dbReference type="EnsemblPlants" id="KEH38708">
    <property type="protein sequence ID" value="KEH38708"/>
    <property type="gene ID" value="MTR_2g078940"/>
</dbReference>
<keyword evidence="3" id="KW-1185">Reference proteome</keyword>
<reference evidence="1 3" key="1">
    <citation type="journal article" date="2011" name="Nature">
        <title>The Medicago genome provides insight into the evolution of rhizobial symbioses.</title>
        <authorList>
            <person name="Young N.D."/>
            <person name="Debelle F."/>
            <person name="Oldroyd G.E."/>
            <person name="Geurts R."/>
            <person name="Cannon S.B."/>
            <person name="Udvardi M.K."/>
            <person name="Benedito V.A."/>
            <person name="Mayer K.F."/>
            <person name="Gouzy J."/>
            <person name="Schoof H."/>
            <person name="Van de Peer Y."/>
            <person name="Proost S."/>
            <person name="Cook D.R."/>
            <person name="Meyers B.C."/>
            <person name="Spannagl M."/>
            <person name="Cheung F."/>
            <person name="De Mita S."/>
            <person name="Krishnakumar V."/>
            <person name="Gundlach H."/>
            <person name="Zhou S."/>
            <person name="Mudge J."/>
            <person name="Bharti A.K."/>
            <person name="Murray J.D."/>
            <person name="Naoumkina M.A."/>
            <person name="Rosen B."/>
            <person name="Silverstein K.A."/>
            <person name="Tang H."/>
            <person name="Rombauts S."/>
            <person name="Zhao P.X."/>
            <person name="Zhou P."/>
            <person name="Barbe V."/>
            <person name="Bardou P."/>
            <person name="Bechner M."/>
            <person name="Bellec A."/>
            <person name="Berger A."/>
            <person name="Berges H."/>
            <person name="Bidwell S."/>
            <person name="Bisseling T."/>
            <person name="Choisne N."/>
            <person name="Couloux A."/>
            <person name="Denny R."/>
            <person name="Deshpande S."/>
            <person name="Dai X."/>
            <person name="Doyle J.J."/>
            <person name="Dudez A.M."/>
            <person name="Farmer A.D."/>
            <person name="Fouteau S."/>
            <person name="Franken C."/>
            <person name="Gibelin C."/>
            <person name="Gish J."/>
            <person name="Goldstein S."/>
            <person name="Gonzalez A.J."/>
            <person name="Green P.J."/>
            <person name="Hallab A."/>
            <person name="Hartog M."/>
            <person name="Hua A."/>
            <person name="Humphray S.J."/>
            <person name="Jeong D.H."/>
            <person name="Jing Y."/>
            <person name="Jocker A."/>
            <person name="Kenton S.M."/>
            <person name="Kim D.J."/>
            <person name="Klee K."/>
            <person name="Lai H."/>
            <person name="Lang C."/>
            <person name="Lin S."/>
            <person name="Macmil S.L."/>
            <person name="Magdelenat G."/>
            <person name="Matthews L."/>
            <person name="McCorrison J."/>
            <person name="Monaghan E.L."/>
            <person name="Mun J.H."/>
            <person name="Najar F.Z."/>
            <person name="Nicholson C."/>
            <person name="Noirot C."/>
            <person name="O'Bleness M."/>
            <person name="Paule C.R."/>
            <person name="Poulain J."/>
            <person name="Prion F."/>
            <person name="Qin B."/>
            <person name="Qu C."/>
            <person name="Retzel E.F."/>
            <person name="Riddle C."/>
            <person name="Sallet E."/>
            <person name="Samain S."/>
            <person name="Samson N."/>
            <person name="Sanders I."/>
            <person name="Saurat O."/>
            <person name="Scarpelli C."/>
            <person name="Schiex T."/>
            <person name="Segurens B."/>
            <person name="Severin A.J."/>
            <person name="Sherrier D.J."/>
            <person name="Shi R."/>
            <person name="Sims S."/>
            <person name="Singer S.R."/>
            <person name="Sinharoy S."/>
            <person name="Sterck L."/>
            <person name="Viollet A."/>
            <person name="Wang B.B."/>
            <person name="Wang K."/>
            <person name="Wang M."/>
            <person name="Wang X."/>
            <person name="Warfsmann J."/>
            <person name="Weissenbach J."/>
            <person name="White D.D."/>
            <person name="White J.D."/>
            <person name="Wiley G.B."/>
            <person name="Wincker P."/>
            <person name="Xing Y."/>
            <person name="Yang L."/>
            <person name="Yao Z."/>
            <person name="Ying F."/>
            <person name="Zhai J."/>
            <person name="Zhou L."/>
            <person name="Zuber A."/>
            <person name="Denarie J."/>
            <person name="Dixon R.A."/>
            <person name="May G.D."/>
            <person name="Schwartz D.C."/>
            <person name="Rogers J."/>
            <person name="Quetier F."/>
            <person name="Town C.D."/>
            <person name="Roe B.A."/>
        </authorList>
    </citation>
    <scope>NUCLEOTIDE SEQUENCE [LARGE SCALE GENOMIC DNA]</scope>
    <source>
        <strain evidence="1">A17</strain>
        <strain evidence="2 3">cv. Jemalong A17</strain>
    </source>
</reference>
<protein>
    <submittedName>
        <fullName evidence="1 2">Uncharacterized protein</fullName>
    </submittedName>
</protein>
<evidence type="ECO:0000313" key="1">
    <source>
        <dbReference type="EMBL" id="KEH38708.1"/>
    </source>
</evidence>
<sequence>MLPEWQLKIIELSRIQSFSDTNLCESTSVSPSLVFELHYNNAERSRHVVDDSVDAGDMKKSPLLDALVPSSDLTNKIDVGNIERSNYENPIFNTVPEMQSIQMASDGENISRTELF</sequence>
<evidence type="ECO:0000313" key="2">
    <source>
        <dbReference type="EnsemblPlants" id="KEH38708"/>
    </source>
</evidence>
<proteinExistence type="predicted"/>
<name>A0A072VB83_MEDTR</name>
<dbReference type="HOGENOM" id="CLU_2100477_0_0_1"/>
<dbReference type="Proteomes" id="UP000002051">
    <property type="component" value="Chromosome 2"/>
</dbReference>
<reference evidence="2" key="3">
    <citation type="submission" date="2015-04" db="UniProtKB">
        <authorList>
            <consortium name="EnsemblPlants"/>
        </authorList>
    </citation>
    <scope>IDENTIFICATION</scope>
    <source>
        <strain evidence="2">cv. Jemalong A17</strain>
    </source>
</reference>